<sequence length="635" mass="73467">DAMKGVTVRDGKVIINDIVDDMFHAKQGLATISSSSESLYNSFEASEDMDHRLKCWQDMIRDRLKIQSKIWKKTGKKPNEMLFNLPATVEQRDKGTIQRIMDYAARMNPVALSSKVPSMLPPSLNEHTCMLMPSVVETLPSAEKAGKVEIEVTGLPASIKKELLWPNRMFSQRDDNEKNKWINSKVLESELMEKEADIKRVLKYYPNINKLEVVGVNGVRKDVTESINVVDSEDLRTVSDSTSSVVSAEEEQIVSQPTSAPEEIQVGLKINGLIYSTPAKLYIPTDDLIFHFECEPYQVQMKEVLRLENVGKRVMICDWTESVKRGIAFKDRDKCFLFDDRLVVLFPGEVYVAKAVFCPNIISLVQQRWDLKIFPNVFCVRRQIFTIQLHGKCVPSAEYEKKLNYHHRLVIDKSNKQALRRLPLQQASLAPIIESPKLLCPYERALDEREIFNAQNVGYHCERYDDLEDLRSLYNSIKMPRAPAWDLRLQTIRETIFHLPVAELRANNLKKLINIQKYMKSCGERLDGEFEQHYERDRTRLIYVRGCISNGIEEWEELMASIESACIKSEYANFISEEVKSSPDLQFSYDKIHDNMLMQLRTKKYYRDSLYIQTYTKMCDITENIVSIIESTEFL</sequence>
<dbReference type="EMBL" id="JAJJHW010002585">
    <property type="protein sequence ID" value="KAH8371159.1"/>
    <property type="molecule type" value="Genomic_DNA"/>
</dbReference>
<protein>
    <submittedName>
        <fullName evidence="1">Uncharacterized protein</fullName>
    </submittedName>
</protein>
<name>A0AAD4K2H3_9MUSC</name>
<feature type="non-terminal residue" evidence="1">
    <location>
        <position position="1"/>
    </location>
</feature>
<reference evidence="1" key="1">
    <citation type="journal article" date="2021" name="Mol. Ecol. Resour.">
        <title>Phylogenomic analyses of the genus Drosophila reveals genomic signals of climate adaptation.</title>
        <authorList>
            <person name="Li F."/>
            <person name="Rane R.V."/>
            <person name="Luria V."/>
            <person name="Xiong Z."/>
            <person name="Chen J."/>
            <person name="Li Z."/>
            <person name="Catullo R.A."/>
            <person name="Griffin P.C."/>
            <person name="Schiffer M."/>
            <person name="Pearce S."/>
            <person name="Lee S.F."/>
            <person name="McElroy K."/>
            <person name="Stocker A."/>
            <person name="Shirriffs J."/>
            <person name="Cockerell F."/>
            <person name="Coppin C."/>
            <person name="Sgro C.M."/>
            <person name="Karger A."/>
            <person name="Cain J.W."/>
            <person name="Weber J.A."/>
            <person name="Santpere G."/>
            <person name="Kirschner M.W."/>
            <person name="Hoffmann A.A."/>
            <person name="Oakeshott J.G."/>
            <person name="Zhang G."/>
        </authorList>
    </citation>
    <scope>NUCLEOTIDE SEQUENCE</scope>
    <source>
        <strain evidence="1">BGI-SZ-2011g</strain>
    </source>
</reference>
<dbReference type="Pfam" id="PF14646">
    <property type="entry name" value="MYCBPAP"/>
    <property type="match status" value="1"/>
</dbReference>
<dbReference type="PANTHER" id="PTHR48421">
    <property type="entry name" value="MYCBP-ASSOCIATED PROTEIN"/>
    <property type="match status" value="1"/>
</dbReference>
<proteinExistence type="predicted"/>
<gene>
    <name evidence="1" type="ORF">KR093_006338</name>
</gene>
<comment type="caution">
    <text evidence="1">The sequence shown here is derived from an EMBL/GenBank/DDBJ whole genome shotgun (WGS) entry which is preliminary data.</text>
</comment>
<dbReference type="Proteomes" id="UP001200034">
    <property type="component" value="Unassembled WGS sequence"/>
</dbReference>
<dbReference type="InterPro" id="IPR032707">
    <property type="entry name" value="MYCBPAP"/>
</dbReference>
<dbReference type="AlphaFoldDB" id="A0AAD4K2H3"/>
<evidence type="ECO:0000313" key="2">
    <source>
        <dbReference type="Proteomes" id="UP001200034"/>
    </source>
</evidence>
<evidence type="ECO:0000313" key="1">
    <source>
        <dbReference type="EMBL" id="KAH8371159.1"/>
    </source>
</evidence>
<dbReference type="PANTHER" id="PTHR48421:SF1">
    <property type="entry name" value="MYCBP-ASSOCIATED PROTEIN"/>
    <property type="match status" value="1"/>
</dbReference>
<accession>A0AAD4K2H3</accession>
<keyword evidence="2" id="KW-1185">Reference proteome</keyword>
<organism evidence="1 2">
    <name type="scientific">Drosophila rubida</name>
    <dbReference type="NCBI Taxonomy" id="30044"/>
    <lineage>
        <taxon>Eukaryota</taxon>
        <taxon>Metazoa</taxon>
        <taxon>Ecdysozoa</taxon>
        <taxon>Arthropoda</taxon>
        <taxon>Hexapoda</taxon>
        <taxon>Insecta</taxon>
        <taxon>Pterygota</taxon>
        <taxon>Neoptera</taxon>
        <taxon>Endopterygota</taxon>
        <taxon>Diptera</taxon>
        <taxon>Brachycera</taxon>
        <taxon>Muscomorpha</taxon>
        <taxon>Ephydroidea</taxon>
        <taxon>Drosophilidae</taxon>
        <taxon>Drosophila</taxon>
    </lineage>
</organism>